<evidence type="ECO:0000259" key="3">
    <source>
        <dbReference type="Pfam" id="PF00582"/>
    </source>
</evidence>
<dbReference type="CDD" id="cd00293">
    <property type="entry name" value="USP-like"/>
    <property type="match status" value="1"/>
</dbReference>
<dbReference type="PANTHER" id="PTHR46268:SF6">
    <property type="entry name" value="UNIVERSAL STRESS PROTEIN UP12"/>
    <property type="match status" value="1"/>
</dbReference>
<keyword evidence="5" id="KW-1185">Reference proteome</keyword>
<dbReference type="Pfam" id="PF00582">
    <property type="entry name" value="Usp"/>
    <property type="match status" value="1"/>
</dbReference>
<accession>A0A7G8BNT6</accession>
<protein>
    <submittedName>
        <fullName evidence="4">Universal stress protein</fullName>
    </submittedName>
</protein>
<organism evidence="4 5">
    <name type="scientific">Alloacidobacterium dinghuense</name>
    <dbReference type="NCBI Taxonomy" id="2763107"/>
    <lineage>
        <taxon>Bacteria</taxon>
        <taxon>Pseudomonadati</taxon>
        <taxon>Acidobacteriota</taxon>
        <taxon>Terriglobia</taxon>
        <taxon>Terriglobales</taxon>
        <taxon>Acidobacteriaceae</taxon>
        <taxon>Alloacidobacterium</taxon>
    </lineage>
</organism>
<feature type="region of interest" description="Disordered" evidence="2">
    <location>
        <begin position="137"/>
        <end position="162"/>
    </location>
</feature>
<dbReference type="PANTHER" id="PTHR46268">
    <property type="entry name" value="STRESS RESPONSE PROTEIN NHAX"/>
    <property type="match status" value="1"/>
</dbReference>
<dbReference type="SUPFAM" id="SSF52402">
    <property type="entry name" value="Adenine nucleotide alpha hydrolases-like"/>
    <property type="match status" value="1"/>
</dbReference>
<evidence type="ECO:0000256" key="1">
    <source>
        <dbReference type="ARBA" id="ARBA00008791"/>
    </source>
</evidence>
<comment type="similarity">
    <text evidence="1">Belongs to the universal stress protein A family.</text>
</comment>
<dbReference type="Gene3D" id="3.40.50.620">
    <property type="entry name" value="HUPs"/>
    <property type="match status" value="1"/>
</dbReference>
<feature type="domain" description="UspA" evidence="3">
    <location>
        <begin position="1"/>
        <end position="140"/>
    </location>
</feature>
<dbReference type="Proteomes" id="UP000515312">
    <property type="component" value="Chromosome"/>
</dbReference>
<evidence type="ECO:0000256" key="2">
    <source>
        <dbReference type="SAM" id="MobiDB-lite"/>
    </source>
</evidence>
<dbReference type="InterPro" id="IPR006016">
    <property type="entry name" value="UspA"/>
</dbReference>
<dbReference type="InterPro" id="IPR014729">
    <property type="entry name" value="Rossmann-like_a/b/a_fold"/>
</dbReference>
<dbReference type="KEGG" id="adin:H7849_10085"/>
<proteinExistence type="inferred from homology"/>
<dbReference type="RefSeq" id="WP_186746192.1">
    <property type="nucleotide sequence ID" value="NZ_CP060394.1"/>
</dbReference>
<sequence>MFHTIMVAYDESREAAHALASAIELAKPLGADLKIVTVVEALPAFYNIAAIVSPSVVDESLEGKRSQLRTLQQNAVKRATAADVNADAILVDGGEVSGIVRAAQREHADLLVIGLAKHHKFGAFNSTAHDVADHTPCPLLEINESPPHSSGVGQNRAQQPSS</sequence>
<evidence type="ECO:0000313" key="5">
    <source>
        <dbReference type="Proteomes" id="UP000515312"/>
    </source>
</evidence>
<dbReference type="EMBL" id="CP060394">
    <property type="protein sequence ID" value="QNI34206.1"/>
    <property type="molecule type" value="Genomic_DNA"/>
</dbReference>
<evidence type="ECO:0000313" key="4">
    <source>
        <dbReference type="EMBL" id="QNI34206.1"/>
    </source>
</evidence>
<dbReference type="AlphaFoldDB" id="A0A7G8BNT6"/>
<feature type="compositionally biased region" description="Polar residues" evidence="2">
    <location>
        <begin position="146"/>
        <end position="162"/>
    </location>
</feature>
<name>A0A7G8BNT6_9BACT</name>
<gene>
    <name evidence="4" type="ORF">H7849_10085</name>
</gene>
<reference evidence="4 5" key="1">
    <citation type="submission" date="2020-08" db="EMBL/GenBank/DDBJ databases">
        <title>Edaphobacter telluris sp. nov. and Acidobacterium dinghuensis sp. nov., two acidobacteria isolated from forest soil.</title>
        <authorList>
            <person name="Fu J."/>
            <person name="Qiu L."/>
        </authorList>
    </citation>
    <scope>NUCLEOTIDE SEQUENCE [LARGE SCALE GENOMIC DNA]</scope>
    <source>
        <strain evidence="4">4Y35</strain>
    </source>
</reference>